<evidence type="ECO:0000313" key="7">
    <source>
        <dbReference type="EMBL" id="KAF0733199.1"/>
    </source>
</evidence>
<keyword evidence="3" id="KW-0032">Aminotransferase</keyword>
<dbReference type="SUPFAM" id="SSF53383">
    <property type="entry name" value="PLP-dependent transferases"/>
    <property type="match status" value="1"/>
</dbReference>
<dbReference type="Gene3D" id="3.40.640.10">
    <property type="entry name" value="Type I PLP-dependent aspartate aminotransferase-like (Major domain)"/>
    <property type="match status" value="1"/>
</dbReference>
<dbReference type="InterPro" id="IPR015422">
    <property type="entry name" value="PyrdxlP-dep_Trfase_small"/>
</dbReference>
<dbReference type="InterPro" id="IPR005814">
    <property type="entry name" value="Aminotrans_3"/>
</dbReference>
<comment type="cofactor">
    <cofactor evidence="1">
        <name>pyridoxal 5'-phosphate</name>
        <dbReference type="ChEBI" id="CHEBI:597326"/>
    </cofactor>
</comment>
<dbReference type="FunFam" id="3.40.640.10:FF:000013">
    <property type="entry name" value="4-aminobutyrate aminotransferase"/>
    <property type="match status" value="1"/>
</dbReference>
<name>A0A6G0X0A5_9STRA</name>
<reference evidence="7 8" key="1">
    <citation type="submission" date="2019-07" db="EMBL/GenBank/DDBJ databases">
        <title>Genomics analysis of Aphanomyces spp. identifies a new class of oomycete effector associated with host adaptation.</title>
        <authorList>
            <person name="Gaulin E."/>
        </authorList>
    </citation>
    <scope>NUCLEOTIDE SEQUENCE [LARGE SCALE GENOMIC DNA]</scope>
    <source>
        <strain evidence="7 8">ATCC 201684</strain>
    </source>
</reference>
<protein>
    <recommendedName>
        <fullName evidence="9">4-aminobutyrate transaminase</fullName>
    </recommendedName>
</protein>
<dbReference type="AlphaFoldDB" id="A0A6G0X0A5"/>
<evidence type="ECO:0000313" key="8">
    <source>
        <dbReference type="Proteomes" id="UP000481153"/>
    </source>
</evidence>
<dbReference type="GO" id="GO:0008483">
    <property type="term" value="F:transaminase activity"/>
    <property type="evidence" value="ECO:0007669"/>
    <property type="project" value="UniProtKB-KW"/>
</dbReference>
<dbReference type="Proteomes" id="UP000481153">
    <property type="component" value="Unassembled WGS sequence"/>
</dbReference>
<dbReference type="InterPro" id="IPR050103">
    <property type="entry name" value="Class-III_PLP-dep_AT"/>
</dbReference>
<dbReference type="PANTHER" id="PTHR11986">
    <property type="entry name" value="AMINOTRANSFERASE CLASS III"/>
    <property type="match status" value="1"/>
</dbReference>
<dbReference type="PIRSF" id="PIRSF000521">
    <property type="entry name" value="Transaminase_4ab_Lys_Orn"/>
    <property type="match status" value="1"/>
</dbReference>
<proteinExistence type="inferred from homology"/>
<dbReference type="CDD" id="cd00610">
    <property type="entry name" value="OAT_like"/>
    <property type="match status" value="1"/>
</dbReference>
<evidence type="ECO:0008006" key="9">
    <source>
        <dbReference type="Google" id="ProtNLM"/>
    </source>
</evidence>
<dbReference type="InterPro" id="IPR015421">
    <property type="entry name" value="PyrdxlP-dep_Trfase_major"/>
</dbReference>
<dbReference type="InterPro" id="IPR049704">
    <property type="entry name" value="Aminotrans_3_PPA_site"/>
</dbReference>
<dbReference type="GO" id="GO:0030170">
    <property type="term" value="F:pyridoxal phosphate binding"/>
    <property type="evidence" value="ECO:0007669"/>
    <property type="project" value="InterPro"/>
</dbReference>
<dbReference type="EMBL" id="VJMJ01000126">
    <property type="protein sequence ID" value="KAF0733199.1"/>
    <property type="molecule type" value="Genomic_DNA"/>
</dbReference>
<evidence type="ECO:0000256" key="2">
    <source>
        <dbReference type="ARBA" id="ARBA00008954"/>
    </source>
</evidence>
<accession>A0A6G0X0A5</accession>
<keyword evidence="5 6" id="KW-0663">Pyridoxal phosphate</keyword>
<evidence type="ECO:0000256" key="5">
    <source>
        <dbReference type="ARBA" id="ARBA00022898"/>
    </source>
</evidence>
<organism evidence="7 8">
    <name type="scientific">Aphanomyces euteiches</name>
    <dbReference type="NCBI Taxonomy" id="100861"/>
    <lineage>
        <taxon>Eukaryota</taxon>
        <taxon>Sar</taxon>
        <taxon>Stramenopiles</taxon>
        <taxon>Oomycota</taxon>
        <taxon>Saprolegniomycetes</taxon>
        <taxon>Saprolegniales</taxon>
        <taxon>Verrucalvaceae</taxon>
        <taxon>Aphanomyces</taxon>
    </lineage>
</organism>
<evidence type="ECO:0000256" key="1">
    <source>
        <dbReference type="ARBA" id="ARBA00001933"/>
    </source>
</evidence>
<keyword evidence="4" id="KW-0808">Transferase</keyword>
<dbReference type="GO" id="GO:0042802">
    <property type="term" value="F:identical protein binding"/>
    <property type="evidence" value="ECO:0007669"/>
    <property type="project" value="TreeGrafter"/>
</dbReference>
<dbReference type="InterPro" id="IPR015424">
    <property type="entry name" value="PyrdxlP-dep_Trfase"/>
</dbReference>
<comment type="similarity">
    <text evidence="2 6">Belongs to the class-III pyridoxal-phosphate-dependent aminotransferase family.</text>
</comment>
<dbReference type="VEuPathDB" id="FungiDB:AeMF1_012804"/>
<evidence type="ECO:0000256" key="3">
    <source>
        <dbReference type="ARBA" id="ARBA00022576"/>
    </source>
</evidence>
<gene>
    <name evidence="7" type="ORF">Ae201684_010015</name>
</gene>
<dbReference type="Gene3D" id="3.90.1150.10">
    <property type="entry name" value="Aspartate Aminotransferase, domain 1"/>
    <property type="match status" value="1"/>
</dbReference>
<comment type="caution">
    <text evidence="7">The sequence shown here is derived from an EMBL/GenBank/DDBJ whole genome shotgun (WGS) entry which is preliminary data.</text>
</comment>
<dbReference type="PROSITE" id="PS00600">
    <property type="entry name" value="AA_TRANSFER_CLASS_3"/>
    <property type="match status" value="1"/>
</dbReference>
<evidence type="ECO:0000256" key="6">
    <source>
        <dbReference type="RuleBase" id="RU003560"/>
    </source>
</evidence>
<sequence>MNRDVIAKGVGRLSSMILTKGQGSFVWNTEGKKLLDFTTGIGVTALGHCHPRVVAAVQAQAAQLVHGQVGVAYHEPMLKYASELLPKLPKGLDSLAFFTTGAEGVENAVKLARHATGKPNVIVFQGGYHGRSVGTMALTTSKTIYKAGFGPLMSGVTVVPFPYTLHSPFSDDAACSAWSLEQLELALKQQTAPSETAAIVIEPVLGEGGYVSAPPGFLQGLRAICDKHDILLVADEVQCGFGRSGSLFAIDGVHNVVPDILVMAKGIANGFPLSGIASRKELTDKQPPGSMGGTYAGNAVACAAAMATLEVFEEEKILENTRLRGAQLVSGLAKLKEKYPILDVRGTGLLVAVEFDKTVPKDTASRIAQACVNRGMLLLTTSVFETLRFIPPLNSSADEIDLGVSIFSQAVEDVLGGRST</sequence>
<evidence type="ECO:0000256" key="4">
    <source>
        <dbReference type="ARBA" id="ARBA00022679"/>
    </source>
</evidence>
<dbReference type="Pfam" id="PF00202">
    <property type="entry name" value="Aminotran_3"/>
    <property type="match status" value="1"/>
</dbReference>
<keyword evidence="8" id="KW-1185">Reference proteome</keyword>